<keyword evidence="3" id="KW-1185">Reference proteome</keyword>
<dbReference type="EMBL" id="CP004350">
    <property type="protein sequence ID" value="AHI18741.1"/>
    <property type="molecule type" value="Genomic_DNA"/>
</dbReference>
<sequence>MNNYKFTNPKNVITGFFAAVLGVLVYCFAVAPLSKDPAFREVAIDTFMRSGLGVIIALVFIAAIWLGVIAFRRKQHKPH</sequence>
<protein>
    <recommendedName>
        <fullName evidence="4">Secreted protein</fullName>
    </recommendedName>
</protein>
<gene>
    <name evidence="2" type="ORF">CCASEI_00780</name>
</gene>
<feature type="transmembrane region" description="Helical" evidence="1">
    <location>
        <begin position="12"/>
        <end position="31"/>
    </location>
</feature>
<evidence type="ECO:0000256" key="1">
    <source>
        <dbReference type="SAM" id="Phobius"/>
    </source>
</evidence>
<keyword evidence="1" id="KW-0472">Membrane</keyword>
<dbReference type="Proteomes" id="UP000019226">
    <property type="component" value="Chromosome"/>
</dbReference>
<evidence type="ECO:0000313" key="2">
    <source>
        <dbReference type="EMBL" id="AHI18741.1"/>
    </source>
</evidence>
<name>A0ABN4CBG5_9CORY</name>
<organism evidence="2 3">
    <name type="scientific">Corynebacterium casei LMG S-19264</name>
    <dbReference type="NCBI Taxonomy" id="1285583"/>
    <lineage>
        <taxon>Bacteria</taxon>
        <taxon>Bacillati</taxon>
        <taxon>Actinomycetota</taxon>
        <taxon>Actinomycetes</taxon>
        <taxon>Mycobacteriales</taxon>
        <taxon>Corynebacteriaceae</taxon>
        <taxon>Corynebacterium</taxon>
    </lineage>
</organism>
<evidence type="ECO:0008006" key="4">
    <source>
        <dbReference type="Google" id="ProtNLM"/>
    </source>
</evidence>
<proteinExistence type="predicted"/>
<feature type="transmembrane region" description="Helical" evidence="1">
    <location>
        <begin position="51"/>
        <end position="71"/>
    </location>
</feature>
<reference evidence="3" key="1">
    <citation type="submission" date="2013-02" db="EMBL/GenBank/DDBJ databases">
        <title>The complete genome sequence of Corynebacterium casei LMG S-19264 (=DSM 44701).</title>
        <authorList>
            <person name="Ruckert C."/>
            <person name="Albersmeier A."/>
            <person name="Kalinowski J."/>
        </authorList>
    </citation>
    <scope>NUCLEOTIDE SEQUENCE [LARGE SCALE GENOMIC DNA]</scope>
    <source>
        <strain evidence="3">LMG S-19264</strain>
    </source>
</reference>
<evidence type="ECO:0000313" key="3">
    <source>
        <dbReference type="Proteomes" id="UP000019226"/>
    </source>
</evidence>
<accession>A0ABN4CBG5</accession>
<dbReference type="RefSeq" id="WP_006823875.1">
    <property type="nucleotide sequence ID" value="NZ_CP004350.1"/>
</dbReference>
<keyword evidence="1" id="KW-0812">Transmembrane</keyword>
<keyword evidence="1" id="KW-1133">Transmembrane helix</keyword>
<dbReference type="GeneID" id="82876373"/>